<evidence type="ECO:0008006" key="3">
    <source>
        <dbReference type="Google" id="ProtNLM"/>
    </source>
</evidence>
<dbReference type="InterPro" id="IPR022385">
    <property type="entry name" value="Rhs_assc_core"/>
</dbReference>
<evidence type="ECO:0000313" key="2">
    <source>
        <dbReference type="Proteomes" id="UP000487350"/>
    </source>
</evidence>
<organism evidence="1 2">
    <name type="scientific">Caenimonas koreensis DSM 17982</name>
    <dbReference type="NCBI Taxonomy" id="1121255"/>
    <lineage>
        <taxon>Bacteria</taxon>
        <taxon>Pseudomonadati</taxon>
        <taxon>Pseudomonadota</taxon>
        <taxon>Betaproteobacteria</taxon>
        <taxon>Burkholderiales</taxon>
        <taxon>Comamonadaceae</taxon>
        <taxon>Caenimonas</taxon>
    </lineage>
</organism>
<sequence>MRDAQGRITSKTSTVLDNPNTPSSYTVSYSYAAGELAGMTYPSGLAVSYQRTAGRITGVTVREPGTARKPKPTIPFISSLTHTALGQPQSWTWSTGDTAARTFDTDGRMTATEFSGYGYDAAGRITSITQELWAQRTTTLELYRTPLTWTAGYDNRDHLTSFTRAGASTHYTYDANSNRLTSIDKTTSDTDIDGQFTEQDAASTTSQVSLMDGDSNRLLGFTQTLTTMSNGKVKSVVTAPVNYIVNANGSMTSDGLREFDYDAANRLAKVTVSKDGEAARVVYLTNAMGQRVFKSVPQAEQTLPDETTLDAGFIAWLKKSFGWLFSASTTTTGAGLGTAYVYGDGPIPAWAMLGEYDNGSAVGKGRTEYIWLLTQDGQALPVGMYRNGKFYAVHADHLGTPRLITDEANKPVWQWPYSAFGNNTPTGVLQSTPNPKQAITNQPVLLKATKPIEMNLRFPGQYFDAETGLFYNGHRHYCARCGRYIQSDSIGLDGGINTFGYAAGAPTSYTDPTGQFVPLLLAPLLAPAWAPALAYGTAALATAAAVAMTLAPPPDYSPWSPDPEKNKEFIRDRDGVNDVKPVPYKDPSKPTCDEIRERIRFLEDIVARRVALTNKWYSGVFNPGHAGRVDTLRRDIDKLRARLARGDCAPC</sequence>
<accession>A0A844B2Y6</accession>
<proteinExistence type="predicted"/>
<comment type="caution">
    <text evidence="1">The sequence shown here is derived from an EMBL/GenBank/DDBJ whole genome shotgun (WGS) entry which is preliminary data.</text>
</comment>
<dbReference type="InterPro" id="IPR050708">
    <property type="entry name" value="T6SS_VgrG/RHS"/>
</dbReference>
<dbReference type="OrthoDB" id="8552614at2"/>
<dbReference type="NCBIfam" id="TIGR03696">
    <property type="entry name" value="Rhs_assc_core"/>
    <property type="match status" value="1"/>
</dbReference>
<name>A0A844B2Y6_9BURK</name>
<evidence type="ECO:0000313" key="1">
    <source>
        <dbReference type="EMBL" id="MRD46059.1"/>
    </source>
</evidence>
<dbReference type="Proteomes" id="UP000487350">
    <property type="component" value="Unassembled WGS sequence"/>
</dbReference>
<protein>
    <recommendedName>
        <fullName evidence="3">RHS repeat-associated core domain-containing protein</fullName>
    </recommendedName>
</protein>
<keyword evidence="2" id="KW-1185">Reference proteome</keyword>
<dbReference type="EMBL" id="WJBU01000002">
    <property type="protein sequence ID" value="MRD46059.1"/>
    <property type="molecule type" value="Genomic_DNA"/>
</dbReference>
<dbReference type="Gene3D" id="2.180.10.10">
    <property type="entry name" value="RHS repeat-associated core"/>
    <property type="match status" value="1"/>
</dbReference>
<reference evidence="1 2" key="1">
    <citation type="submission" date="2019-11" db="EMBL/GenBank/DDBJ databases">
        <title>Caenimonas koreensis gen. nov., sp. nov., isolated from activated sludge.</title>
        <authorList>
            <person name="Seung H.R."/>
        </authorList>
    </citation>
    <scope>NUCLEOTIDE SEQUENCE [LARGE SCALE GENOMIC DNA]</scope>
    <source>
        <strain evidence="1 2">EMB320</strain>
    </source>
</reference>
<dbReference type="PANTHER" id="PTHR32305">
    <property type="match status" value="1"/>
</dbReference>
<gene>
    <name evidence="1" type="ORF">GHT07_02120</name>
</gene>
<dbReference type="PANTHER" id="PTHR32305:SF15">
    <property type="entry name" value="PROTEIN RHSA-RELATED"/>
    <property type="match status" value="1"/>
</dbReference>
<dbReference type="RefSeq" id="WP_153583416.1">
    <property type="nucleotide sequence ID" value="NZ_WJBU01000002.1"/>
</dbReference>
<dbReference type="AlphaFoldDB" id="A0A844B2Y6"/>